<dbReference type="KEGG" id="nvr:FEJ81_10120"/>
<feature type="region of interest" description="Disordered" evidence="1">
    <location>
        <begin position="1"/>
        <end position="29"/>
    </location>
</feature>
<evidence type="ECO:0000256" key="1">
    <source>
        <dbReference type="SAM" id="MobiDB-lite"/>
    </source>
</evidence>
<accession>A0A4P8WH32</accession>
<feature type="domain" description="DUF447" evidence="2">
    <location>
        <begin position="38"/>
        <end position="147"/>
    </location>
</feature>
<dbReference type="InterPro" id="IPR049288">
    <property type="entry name" value="DUF447_C"/>
</dbReference>
<dbReference type="OrthoDB" id="146030at2157"/>
<dbReference type="RefSeq" id="WP_138245179.1">
    <property type="nucleotide sequence ID" value="NZ_CP040330.1"/>
</dbReference>
<dbReference type="AlphaFoldDB" id="A0A4P8WH32"/>
<reference evidence="5" key="1">
    <citation type="submission" date="2019-05" db="EMBL/GenBank/DDBJ databases">
        <title>Genome sequence and methylation pattern of the halophilic Archaeon Natrinema versiforme BOL5-4.</title>
        <authorList>
            <person name="DasSarma P."/>
            <person name="Anton B.P."/>
            <person name="DasSarma S.L."/>
            <person name="Martinez F.L."/>
            <person name="Guzman D."/>
            <person name="Roberts R.J."/>
            <person name="DasSarma S."/>
        </authorList>
    </citation>
    <scope>NUCLEOTIDE SEQUENCE [LARGE SCALE GENOMIC DNA]</scope>
    <source>
        <strain evidence="5">BOL5-4</strain>
    </source>
</reference>
<dbReference type="Pfam" id="PF20766">
    <property type="entry name" value="DUF447_C"/>
    <property type="match status" value="1"/>
</dbReference>
<organism evidence="4 5">
    <name type="scientific">Natrinema versiforme</name>
    <dbReference type="NCBI Taxonomy" id="88724"/>
    <lineage>
        <taxon>Archaea</taxon>
        <taxon>Methanobacteriati</taxon>
        <taxon>Methanobacteriota</taxon>
        <taxon>Stenosarchaea group</taxon>
        <taxon>Halobacteria</taxon>
        <taxon>Halobacteriales</taxon>
        <taxon>Natrialbaceae</taxon>
        <taxon>Natrinema</taxon>
    </lineage>
</organism>
<evidence type="ECO:0000313" key="4">
    <source>
        <dbReference type="EMBL" id="QCS42697.1"/>
    </source>
</evidence>
<dbReference type="Gene3D" id="2.30.110.10">
    <property type="entry name" value="Electron Transport, Fmn-binding Protein, Chain A"/>
    <property type="match status" value="1"/>
</dbReference>
<evidence type="ECO:0000259" key="3">
    <source>
        <dbReference type="Pfam" id="PF20766"/>
    </source>
</evidence>
<dbReference type="EMBL" id="CP040330">
    <property type="protein sequence ID" value="QCS42697.1"/>
    <property type="molecule type" value="Genomic_DNA"/>
</dbReference>
<dbReference type="SUPFAM" id="SSF50475">
    <property type="entry name" value="FMN-binding split barrel"/>
    <property type="match status" value="1"/>
</dbReference>
<feature type="compositionally biased region" description="Basic and acidic residues" evidence="1">
    <location>
        <begin position="1"/>
        <end position="13"/>
    </location>
</feature>
<dbReference type="InterPro" id="IPR012349">
    <property type="entry name" value="Split_barrel_FMN-bd"/>
</dbReference>
<protein>
    <submittedName>
        <fullName evidence="4">DUF447 family protein</fullName>
    </submittedName>
</protein>
<name>A0A4P8WH32_9EURY</name>
<evidence type="ECO:0000259" key="2">
    <source>
        <dbReference type="Pfam" id="PF04289"/>
    </source>
</evidence>
<evidence type="ECO:0000313" key="5">
    <source>
        <dbReference type="Proteomes" id="UP000302218"/>
    </source>
</evidence>
<dbReference type="InterPro" id="IPR007386">
    <property type="entry name" value="DUF447_N"/>
</dbReference>
<dbReference type="Gene3D" id="1.20.58.290">
    <property type="entry name" value="Hypothetical membrane protein ta0354_69_121"/>
    <property type="match status" value="1"/>
</dbReference>
<proteinExistence type="predicted"/>
<feature type="domain" description="DUF447" evidence="3">
    <location>
        <begin position="156"/>
        <end position="209"/>
    </location>
</feature>
<feature type="compositionally biased region" description="Low complexity" evidence="1">
    <location>
        <begin position="14"/>
        <end position="29"/>
    </location>
</feature>
<dbReference type="GeneID" id="40265631"/>
<sequence length="213" mass="22902">MSDDRDAGRKDAGPGETTATGEGGTDTAEWPVELSGVTESVVTTLGPNGLWNAAALGLRADDPVTARTWGNTRTRRNFHRQGEGYVQFVDDPVAFADAALSIVERAEPVLESSCAWTRVAVKQVDTGTSGGTDWEAWTLHPVESTVEREAVPTIDRGFGAVVEATVAASRLGVAEYDEGELRDRLAYCASVVDRAGGPREREALERVREHSSW</sequence>
<gene>
    <name evidence="4" type="ORF">FEJ81_10120</name>
</gene>
<dbReference type="Proteomes" id="UP000302218">
    <property type="component" value="Chromosome"/>
</dbReference>
<dbReference type="Pfam" id="PF04289">
    <property type="entry name" value="DUF447_N"/>
    <property type="match status" value="1"/>
</dbReference>